<evidence type="ECO:0000256" key="5">
    <source>
        <dbReference type="ARBA" id="ARBA00022695"/>
    </source>
</evidence>
<dbReference type="GO" id="GO:0005829">
    <property type="term" value="C:cytosol"/>
    <property type="evidence" value="ECO:0007669"/>
    <property type="project" value="TreeGrafter"/>
</dbReference>
<dbReference type="HOGENOM" id="CLU_061281_2_2_0"/>
<comment type="pathway">
    <text evidence="2 7">Isoprenoid biosynthesis; isopentenyl diphosphate biosynthesis via DXP pathway; isopentenyl diphosphate from 1-deoxy-D-xylulose 5-phosphate: step 2/6.</text>
</comment>
<evidence type="ECO:0000256" key="7">
    <source>
        <dbReference type="HAMAP-Rule" id="MF_00108"/>
    </source>
</evidence>
<keyword evidence="5 7" id="KW-0548">Nucleotidyltransferase</keyword>
<evidence type="ECO:0000256" key="3">
    <source>
        <dbReference type="ARBA" id="ARBA00009789"/>
    </source>
</evidence>
<evidence type="ECO:0000256" key="6">
    <source>
        <dbReference type="ARBA" id="ARBA00023229"/>
    </source>
</evidence>
<dbReference type="NCBIfam" id="TIGR00453">
    <property type="entry name" value="ispD"/>
    <property type="match status" value="1"/>
</dbReference>
<dbReference type="PANTHER" id="PTHR43015">
    <property type="entry name" value="D-RIBITOL-5-PHOSPHATE CYTIDYLYLTRANSFERASE"/>
    <property type="match status" value="1"/>
</dbReference>
<comment type="similarity">
    <text evidence="3 7">Belongs to the IspD/TarI cytidylyltransferase family. IspD subfamily.</text>
</comment>
<dbReference type="InterPro" id="IPR001228">
    <property type="entry name" value="IspD"/>
</dbReference>
<evidence type="ECO:0000313" key="9">
    <source>
        <dbReference type="Proteomes" id="UP000002382"/>
    </source>
</evidence>
<protein>
    <recommendedName>
        <fullName evidence="7">2-C-methyl-D-erythritol 4-phosphate cytidylyltransferase</fullName>
        <ecNumber evidence="7">2.7.7.60</ecNumber>
    </recommendedName>
    <alternativeName>
        <fullName evidence="7">4-diphosphocytidyl-2C-methyl-D-erythritol synthase</fullName>
    </alternativeName>
    <alternativeName>
        <fullName evidence="7">MEP cytidylyltransferase</fullName>
        <shortName evidence="7">MCT</shortName>
    </alternativeName>
</protein>
<dbReference type="HAMAP" id="MF_00108">
    <property type="entry name" value="IspD"/>
    <property type="match status" value="1"/>
</dbReference>
<dbReference type="InterPro" id="IPR018294">
    <property type="entry name" value="ISPD_synthase_CS"/>
</dbReference>
<dbReference type="KEGG" id="kol:Kole_1785"/>
<dbReference type="FunFam" id="3.90.550.10:FF:000003">
    <property type="entry name" value="2-C-methyl-D-erythritol 4-phosphate cytidylyltransferase"/>
    <property type="match status" value="1"/>
</dbReference>
<dbReference type="PANTHER" id="PTHR43015:SF1">
    <property type="entry name" value="D-RIBITOL-5-PHOSPHATE CYTIDYLYLTRANSFERASE"/>
    <property type="match status" value="1"/>
</dbReference>
<dbReference type="Gene3D" id="3.90.550.10">
    <property type="entry name" value="Spore Coat Polysaccharide Biosynthesis Protein SpsA, Chain A"/>
    <property type="match status" value="1"/>
</dbReference>
<dbReference type="Proteomes" id="UP000002382">
    <property type="component" value="Chromosome"/>
</dbReference>
<name>C5CFX6_KOSOT</name>
<dbReference type="UniPathway" id="UPA00056">
    <property type="reaction ID" value="UER00093"/>
</dbReference>
<organism evidence="8 9">
    <name type="scientific">Kosmotoga olearia (strain ATCC BAA-1733 / DSM 21960 / TBF 19.5.1)</name>
    <dbReference type="NCBI Taxonomy" id="521045"/>
    <lineage>
        <taxon>Bacteria</taxon>
        <taxon>Thermotogati</taxon>
        <taxon>Thermotogota</taxon>
        <taxon>Thermotogae</taxon>
        <taxon>Kosmotogales</taxon>
        <taxon>Kosmotogaceae</taxon>
        <taxon>Kosmotoga</taxon>
    </lineage>
</organism>
<dbReference type="eggNOG" id="COG1211">
    <property type="taxonomic scope" value="Bacteria"/>
</dbReference>
<dbReference type="GO" id="GO:0050518">
    <property type="term" value="F:2-C-methyl-D-erythritol 4-phosphate cytidylyltransferase activity"/>
    <property type="evidence" value="ECO:0007669"/>
    <property type="project" value="UniProtKB-UniRule"/>
</dbReference>
<dbReference type="GO" id="GO:0019288">
    <property type="term" value="P:isopentenyl diphosphate biosynthetic process, methylerythritol 4-phosphate pathway"/>
    <property type="evidence" value="ECO:0007669"/>
    <property type="project" value="UniProtKB-UniRule"/>
</dbReference>
<feature type="site" description="Positions MEP for the nucleophilic attack" evidence="7">
    <location>
        <position position="212"/>
    </location>
</feature>
<accession>C5CFX6</accession>
<dbReference type="STRING" id="521045.Kole_1785"/>
<feature type="site" description="Transition state stabilizer" evidence="7">
    <location>
        <position position="24"/>
    </location>
</feature>
<dbReference type="CDD" id="cd02516">
    <property type="entry name" value="CDP-ME_synthetase"/>
    <property type="match status" value="1"/>
</dbReference>
<dbReference type="SUPFAM" id="SSF53448">
    <property type="entry name" value="Nucleotide-diphospho-sugar transferases"/>
    <property type="match status" value="1"/>
</dbReference>
<feature type="site" description="Positions MEP for the nucleophilic attack" evidence="7">
    <location>
        <position position="155"/>
    </location>
</feature>
<reference evidence="8 9" key="1">
    <citation type="submission" date="2009-06" db="EMBL/GenBank/DDBJ databases">
        <title>Complete sequence of Thermotogales bacterium TBF 19.5.1.</title>
        <authorList>
            <consortium name="US DOE Joint Genome Institute"/>
            <person name="Lucas S."/>
            <person name="Copeland A."/>
            <person name="Lapidus A."/>
            <person name="Glavina del Rio T."/>
            <person name="Tice H."/>
            <person name="Bruce D."/>
            <person name="Goodwin L."/>
            <person name="Pitluck S."/>
            <person name="Chertkov O."/>
            <person name="Brettin T."/>
            <person name="Detter J.C."/>
            <person name="Han C."/>
            <person name="Schmutz J."/>
            <person name="Larimer F."/>
            <person name="Land M."/>
            <person name="Hauser L."/>
            <person name="Kyrpides N."/>
            <person name="Ovchinnikova G."/>
            <person name="Noll K."/>
        </authorList>
    </citation>
    <scope>NUCLEOTIDE SEQUENCE [LARGE SCALE GENOMIC DNA]</scope>
    <source>
        <strain evidence="9">ATCC BAA-1733 / DSM 21960 / TBF 19.5.1</strain>
    </source>
</reference>
<dbReference type="Pfam" id="PF01128">
    <property type="entry name" value="IspD"/>
    <property type="match status" value="1"/>
</dbReference>
<proteinExistence type="inferred from homology"/>
<feature type="site" description="Transition state stabilizer" evidence="7">
    <location>
        <position position="17"/>
    </location>
</feature>
<evidence type="ECO:0000256" key="2">
    <source>
        <dbReference type="ARBA" id="ARBA00004787"/>
    </source>
</evidence>
<comment type="function">
    <text evidence="7">Catalyzes the formation of 4-diphosphocytidyl-2-C-methyl-D-erythritol from CTP and 2-C-methyl-D-erythritol 4-phosphate (MEP).</text>
</comment>
<keyword evidence="4 7" id="KW-0808">Transferase</keyword>
<dbReference type="EC" id="2.7.7.60" evidence="7"/>
<gene>
    <name evidence="7" type="primary">ispD</name>
    <name evidence="8" type="ordered locus">Kole_1785</name>
</gene>
<dbReference type="InterPro" id="IPR029044">
    <property type="entry name" value="Nucleotide-diphossugar_trans"/>
</dbReference>
<evidence type="ECO:0000256" key="4">
    <source>
        <dbReference type="ARBA" id="ARBA00022679"/>
    </source>
</evidence>
<evidence type="ECO:0000256" key="1">
    <source>
        <dbReference type="ARBA" id="ARBA00001282"/>
    </source>
</evidence>
<keyword evidence="6 7" id="KW-0414">Isoprene biosynthesis</keyword>
<comment type="catalytic activity">
    <reaction evidence="1 7">
        <text>2-C-methyl-D-erythritol 4-phosphate + CTP + H(+) = 4-CDP-2-C-methyl-D-erythritol + diphosphate</text>
        <dbReference type="Rhea" id="RHEA:13429"/>
        <dbReference type="ChEBI" id="CHEBI:15378"/>
        <dbReference type="ChEBI" id="CHEBI:33019"/>
        <dbReference type="ChEBI" id="CHEBI:37563"/>
        <dbReference type="ChEBI" id="CHEBI:57823"/>
        <dbReference type="ChEBI" id="CHEBI:58262"/>
        <dbReference type="EC" id="2.7.7.60"/>
    </reaction>
</comment>
<dbReference type="InterPro" id="IPR034683">
    <property type="entry name" value="IspD/TarI"/>
</dbReference>
<dbReference type="PROSITE" id="PS01295">
    <property type="entry name" value="ISPD"/>
    <property type="match status" value="1"/>
</dbReference>
<dbReference type="RefSeq" id="WP_015869114.1">
    <property type="nucleotide sequence ID" value="NC_012785.1"/>
</dbReference>
<evidence type="ECO:0000313" key="8">
    <source>
        <dbReference type="EMBL" id="ACR80470.1"/>
    </source>
</evidence>
<sequence length="235" mass="25977">MRIKVAAVIVAGGKGTRFGANVPKQFIKLEGKEIFVRSVEIFHGSPFISHTVLVMNPDWIDKAKEILSCYELDDVVVVSGGETRQLSVLNGLKALEPVKPDIVMIHDAARPLFEKNCIPKIIASVEPEIGVVVTEPAKETLYIVKDGFVEKVPDRSFYWHAKTPQSFFFAEILEAHLHALEQGITNATDDSQLFLRVGKKVKILECGGKNPKITTAQDLAEASCVLKLNKPRSEN</sequence>
<keyword evidence="9" id="KW-1185">Reference proteome</keyword>
<dbReference type="EMBL" id="CP001634">
    <property type="protein sequence ID" value="ACR80470.1"/>
    <property type="molecule type" value="Genomic_DNA"/>
</dbReference>
<dbReference type="AlphaFoldDB" id="C5CFX6"/>
<reference evidence="8 9" key="2">
    <citation type="journal article" date="2011" name="J. Bacteriol.">
        <title>Genome Sequence of Kosmotoga olearia Strain TBF 19.5.1, a Thermophilic Bacterium with a Wide Growth Temperature Range, Isolated from the Troll B Oil Platform in the North Sea.</title>
        <authorList>
            <person name="Swithers K.S."/>
            <person name="Dipippo J.L."/>
            <person name="Bruce D.C."/>
            <person name="Detter C."/>
            <person name="Tapia R."/>
            <person name="Han S."/>
            <person name="Goodwin L.A."/>
            <person name="Han J."/>
            <person name="Woyke T."/>
            <person name="Pitluck S."/>
            <person name="Pennacchio L."/>
            <person name="Nolan M."/>
            <person name="Mikhailova N."/>
            <person name="Land M.L."/>
            <person name="Nesbo C.L."/>
            <person name="Gogarten J.P."/>
            <person name="Noll K.M."/>
        </authorList>
    </citation>
    <scope>NUCLEOTIDE SEQUENCE [LARGE SCALE GENOMIC DNA]</scope>
    <source>
        <strain evidence="9">ATCC BAA-1733 / DSM 21960 / TBF 19.5.1</strain>
    </source>
</reference>